<proteinExistence type="predicted"/>
<dbReference type="EMBL" id="LVVM01003412">
    <property type="protein sequence ID" value="OJA14953.1"/>
    <property type="molecule type" value="Genomic_DNA"/>
</dbReference>
<accession>A0A1J8QN22</accession>
<gene>
    <name evidence="1" type="ORF">AZE42_03696</name>
</gene>
<comment type="caution">
    <text evidence="1">The sequence shown here is derived from an EMBL/GenBank/DDBJ whole genome shotgun (WGS) entry which is preliminary data.</text>
</comment>
<name>A0A1J8QN22_9AGAM</name>
<dbReference type="Proteomes" id="UP000183567">
    <property type="component" value="Unassembled WGS sequence"/>
</dbReference>
<sequence>MQEKLMSRRKVDSSGPLWGIYDHASASEKHLLYNFDWPERECGAPHVEYGKCSEPSFSKR</sequence>
<dbReference type="OrthoDB" id="10578790at2759"/>
<evidence type="ECO:0000313" key="2">
    <source>
        <dbReference type="Proteomes" id="UP000183567"/>
    </source>
</evidence>
<protein>
    <submittedName>
        <fullName evidence="1">Uncharacterized protein</fullName>
    </submittedName>
</protein>
<evidence type="ECO:0000313" key="1">
    <source>
        <dbReference type="EMBL" id="OJA14953.1"/>
    </source>
</evidence>
<keyword evidence="2" id="KW-1185">Reference proteome</keyword>
<organism evidence="1 2">
    <name type="scientific">Rhizopogon vesiculosus</name>
    <dbReference type="NCBI Taxonomy" id="180088"/>
    <lineage>
        <taxon>Eukaryota</taxon>
        <taxon>Fungi</taxon>
        <taxon>Dikarya</taxon>
        <taxon>Basidiomycota</taxon>
        <taxon>Agaricomycotina</taxon>
        <taxon>Agaricomycetes</taxon>
        <taxon>Agaricomycetidae</taxon>
        <taxon>Boletales</taxon>
        <taxon>Suillineae</taxon>
        <taxon>Rhizopogonaceae</taxon>
        <taxon>Rhizopogon</taxon>
    </lineage>
</organism>
<reference evidence="1 2" key="1">
    <citation type="submission" date="2016-03" db="EMBL/GenBank/DDBJ databases">
        <title>Comparative genomics of the ectomycorrhizal sister species Rhizopogon vinicolor and Rhizopogon vesiculosus (Basidiomycota: Boletales) reveals a divergence of the mating type B locus.</title>
        <authorList>
            <person name="Mujic A.B."/>
            <person name="Kuo A."/>
            <person name="Tritt A."/>
            <person name="Lipzen A."/>
            <person name="Chen C."/>
            <person name="Johnson J."/>
            <person name="Sharma A."/>
            <person name="Barry K."/>
            <person name="Grigoriev I.V."/>
            <person name="Spatafora J.W."/>
        </authorList>
    </citation>
    <scope>NUCLEOTIDE SEQUENCE [LARGE SCALE GENOMIC DNA]</scope>
    <source>
        <strain evidence="1 2">AM-OR11-056</strain>
    </source>
</reference>
<dbReference type="AlphaFoldDB" id="A0A1J8QN22"/>